<protein>
    <submittedName>
        <fullName evidence="1">Uncharacterized protein</fullName>
    </submittedName>
</protein>
<accession>A0A481ZBK7</accession>
<gene>
    <name evidence="1" type="ORF">LCPAC403_01600</name>
</gene>
<evidence type="ECO:0000313" key="1">
    <source>
        <dbReference type="EMBL" id="QBK93026.1"/>
    </source>
</evidence>
<proteinExistence type="predicted"/>
<reference evidence="1" key="1">
    <citation type="journal article" date="2019" name="MBio">
        <title>Virus Genomes from Deep Sea Sediments Expand the Ocean Megavirome and Support Independent Origins of Viral Gigantism.</title>
        <authorList>
            <person name="Backstrom D."/>
            <person name="Yutin N."/>
            <person name="Jorgensen S.L."/>
            <person name="Dharamshi J."/>
            <person name="Homa F."/>
            <person name="Zaremba-Niedwiedzka K."/>
            <person name="Spang A."/>
            <person name="Wolf Y.I."/>
            <person name="Koonin E.V."/>
            <person name="Ettema T.J."/>
        </authorList>
    </citation>
    <scope>NUCLEOTIDE SEQUENCE</scope>
</reference>
<name>A0A481ZBK7_9VIRU</name>
<sequence>MIETHHQDHLQEEAAELVAVEEAQVGDLAKVVLVPANVNVENQAARIAVDRAVEREARGVKVKVIVLVTRAAKVAVDRAVEREVREVKVIVLVTRAAITKAIMKAPMILLILIQMLPTVSQINRYLSFRIAVHVTHQRSKYQSFKTFALKLN</sequence>
<dbReference type="EMBL" id="MK500589">
    <property type="protein sequence ID" value="QBK93026.1"/>
    <property type="molecule type" value="Genomic_DNA"/>
</dbReference>
<organism evidence="1">
    <name type="scientific">Pithovirus LCPAC403</name>
    <dbReference type="NCBI Taxonomy" id="2506596"/>
    <lineage>
        <taxon>Viruses</taxon>
        <taxon>Pithoviruses</taxon>
    </lineage>
</organism>